<dbReference type="Proteomes" id="UP000178256">
    <property type="component" value="Unassembled WGS sequence"/>
</dbReference>
<dbReference type="InterPro" id="IPR013211">
    <property type="entry name" value="LVIVD"/>
</dbReference>
<keyword evidence="1" id="KW-1133">Transmembrane helix</keyword>
<keyword evidence="1" id="KW-0812">Transmembrane</keyword>
<feature type="transmembrane region" description="Helical" evidence="1">
    <location>
        <begin position="21"/>
        <end position="43"/>
    </location>
</feature>
<evidence type="ECO:0000256" key="1">
    <source>
        <dbReference type="SAM" id="Phobius"/>
    </source>
</evidence>
<dbReference type="STRING" id="1802697.A2925_00655"/>
<reference evidence="2 3" key="1">
    <citation type="journal article" date="2016" name="Nat. Commun.">
        <title>Thousands of microbial genomes shed light on interconnected biogeochemical processes in an aquifer system.</title>
        <authorList>
            <person name="Anantharaman K."/>
            <person name="Brown C.T."/>
            <person name="Hug L.A."/>
            <person name="Sharon I."/>
            <person name="Castelle C.J."/>
            <person name="Probst A.J."/>
            <person name="Thomas B.C."/>
            <person name="Singh A."/>
            <person name="Wilkins M.J."/>
            <person name="Karaoz U."/>
            <person name="Brodie E.L."/>
            <person name="Williams K.H."/>
            <person name="Hubbard S.S."/>
            <person name="Banfield J.F."/>
        </authorList>
    </citation>
    <scope>NUCLEOTIDE SEQUENCE [LARGE SCALE GENOMIC DNA]</scope>
</reference>
<dbReference type="Pfam" id="PF08309">
    <property type="entry name" value="LVIVD"/>
    <property type="match status" value="3"/>
</dbReference>
<organism evidence="2 3">
    <name type="scientific">Candidatus Yanofskybacteria bacterium RIFCSPLOWO2_01_FULL_44_22</name>
    <dbReference type="NCBI Taxonomy" id="1802697"/>
    <lineage>
        <taxon>Bacteria</taxon>
        <taxon>Candidatus Yanofskyibacteriota</taxon>
    </lineage>
</organism>
<dbReference type="EMBL" id="MGKL01000020">
    <property type="protein sequence ID" value="OGN25362.1"/>
    <property type="molecule type" value="Genomic_DNA"/>
</dbReference>
<dbReference type="SUPFAM" id="SSF75011">
    <property type="entry name" value="3-carboxy-cis,cis-mucoante lactonizing enzyme"/>
    <property type="match status" value="1"/>
</dbReference>
<evidence type="ECO:0000313" key="3">
    <source>
        <dbReference type="Proteomes" id="UP000178256"/>
    </source>
</evidence>
<keyword evidence="1" id="KW-0472">Membrane</keyword>
<evidence type="ECO:0000313" key="2">
    <source>
        <dbReference type="EMBL" id="OGN25362.1"/>
    </source>
</evidence>
<dbReference type="AlphaFoldDB" id="A0A1F8GIZ4"/>
<sequence length="508" mass="54704">MNQMKTKNWKLKISFSWGFSTLELMIAMAVIVTAISTVILVVFGNQKMAVDNQLNNSAVQKGSEMIESARASARIDFNGLSGTTTITDDIYTKILSVNDINPCKKNVVSSVNWNTDPSRPQAIEFNTSITNSRTAVALGGDCGPDAGDDDWIPLVCDDNDATFDFTPAGVKGKAVDLIKRGDSKYALLASEGNAAAQPDFWVVDVTSRSNPPEVSSINTTDESLSDIDAFSNYAFTANNDDDGQLQVIDIANLSMPSIVATRSLYNITSPDSQGKKIFYYNKKIYIGTDYMAFGAPGQNEELQVFDVTDPTNPTFSGSYNVNHNIYDIFVRNEVIAGNPKTIAYLALSATAAGSPELMVLDVTDPSAIAPSGPGFNAEGFNQYGTAIYILGNVLYLGREKGSGVNYDLYVLDVSNHASISVLDSALLGLANNTEVRAIIVSGGYAFIATSDSGSPAFQIWNIKDPTNIARITSCNYPQKPEDLDFDGTNIYVTNGSNEGLRILYDGSP</sequence>
<accession>A0A1F8GIZ4</accession>
<proteinExistence type="predicted"/>
<gene>
    <name evidence="2" type="ORF">A2925_00655</name>
</gene>
<comment type="caution">
    <text evidence="2">The sequence shown here is derived from an EMBL/GenBank/DDBJ whole genome shotgun (WGS) entry which is preliminary data.</text>
</comment>
<name>A0A1F8GIZ4_9BACT</name>
<protein>
    <submittedName>
        <fullName evidence="2">Uncharacterized protein</fullName>
    </submittedName>
</protein>